<comment type="function">
    <text evidence="9">Regulatory subunit of the poly(A)-nuclease (PAN) deadenylation complex, one of two cytoplasmic mRNA deadenylases involved in general and miRNA-mediated mRNA turnover. PAN specifically shortens poly(A) tails of RNA and the activity is stimulated by poly(A)-binding protein (PABP). PAN deadenylation is followed by rapid degradation of the shortened mRNA tails by the CCR4-NOT complex. Deadenylated mRNAs are then degraded by two alternative mechanisms, namely exosome-mediated 3'-5' exonucleolytic degradation, or deadenlyation-dependent mRNA decaping and subsequent 5'-3' exonucleolytic degradation by XRN1. PAN3 acts as a positive regulator for PAN activity, recruiting the catalytic subunit PAN2 to mRNA via its interaction with RNA and PABP, and to miRNA targets via its interaction with GW182 family proteins.</text>
</comment>
<dbReference type="SUPFAM" id="SSF56112">
    <property type="entry name" value="Protein kinase-like (PK-like)"/>
    <property type="match status" value="1"/>
</dbReference>
<dbReference type="GO" id="GO:0000289">
    <property type="term" value="P:nuclear-transcribed mRNA poly(A) tail shortening"/>
    <property type="evidence" value="ECO:0007669"/>
    <property type="project" value="UniProtKB-UniRule"/>
</dbReference>
<protein>
    <recommendedName>
        <fullName evidence="9">PAN2-PAN3 deadenylation complex subunit PAN3</fullName>
    </recommendedName>
    <alternativeName>
        <fullName evidence="9">PAB1P-dependent poly(A)-specific ribonuclease</fullName>
    </alternativeName>
    <alternativeName>
        <fullName evidence="9">Poly(A)-nuclease deadenylation complex subunit 3</fullName>
        <shortName evidence="9">PAN deadenylation complex subunit 3</shortName>
    </alternativeName>
</protein>
<feature type="region of interest" description="Disordered" evidence="11">
    <location>
        <begin position="32"/>
        <end position="51"/>
    </location>
</feature>
<dbReference type="Pfam" id="PF18101">
    <property type="entry name" value="Pan3_CK"/>
    <property type="match status" value="1"/>
</dbReference>
<dbReference type="SMART" id="SM00356">
    <property type="entry name" value="ZnF_C3H1"/>
    <property type="match status" value="1"/>
</dbReference>
<dbReference type="Gene3D" id="1.10.287.3700">
    <property type="match status" value="1"/>
</dbReference>
<keyword evidence="4 9" id="KW-0547">Nucleotide-binding</keyword>
<keyword evidence="2 9" id="KW-0507">mRNA processing</keyword>
<organism evidence="13 14">
    <name type="scientific">Geodia barretti</name>
    <name type="common">Barrett's horny sponge</name>
    <dbReference type="NCBI Taxonomy" id="519541"/>
    <lineage>
        <taxon>Eukaryota</taxon>
        <taxon>Metazoa</taxon>
        <taxon>Porifera</taxon>
        <taxon>Demospongiae</taxon>
        <taxon>Heteroscleromorpha</taxon>
        <taxon>Tetractinellida</taxon>
        <taxon>Astrophorina</taxon>
        <taxon>Geodiidae</taxon>
        <taxon>Geodia</taxon>
    </lineage>
</organism>
<comment type="domain">
    <text evidence="9">Contains a pseudokinase domain. The protein kinase domain is predicted to be catalytically inactive because some of the residues important for catalytic activity are substituted and it lacks the equivalent of the binding site for a peptide substrate. However, it has retained an ATP-binding site and ATP-binding is required for mRNA degradation, stimulating the activity of the PAN2 nuclease in vitro. The nucleotide-binding site is juxtaposed to the RNase active site of PAN2 in the complex and may actually bind nucleosides of a poly(A) RNA rather than ATP, feeding the poly(A)-tail to the active site of the deadenylase and thus increasing the efficiency with which this distributive enzyme degrades oligo(A) RNAs.</text>
</comment>
<dbReference type="AlphaFoldDB" id="A0AA35X9E3"/>
<comment type="domain">
    <text evidence="9">The N-terminal zinc finger binds to poly(A) RNA.</text>
</comment>
<dbReference type="GO" id="GO:0010606">
    <property type="term" value="P:positive regulation of cytoplasmic mRNA processing body assembly"/>
    <property type="evidence" value="ECO:0007669"/>
    <property type="project" value="UniProtKB-UniRule"/>
</dbReference>
<dbReference type="GO" id="GO:0000932">
    <property type="term" value="C:P-body"/>
    <property type="evidence" value="ECO:0007669"/>
    <property type="project" value="UniProtKB-SubCell"/>
</dbReference>
<feature type="domain" description="C3H1-type" evidence="12">
    <location>
        <begin position="4"/>
        <end position="32"/>
    </location>
</feature>
<sequence length="599" mass="66755">MHRGPKRNVCRYYMASGHCQYGDQCQFLHVRTGHQPSNPHRKPPPGPMGLLPLDTTKKMDRPPFPAHSMNAHPQPIMPRKSTSAPVMRGPGPSSYSSLRQSHVKQYGMGSLQPPPPAKAAANKMRTNKLNTAPAQAQVDAGGTTYFYSHHQPPYTAYVQDPTHTARSRGKSTSQPTFFCSEGLKKELIQRQTGCQAVADETGGPSEVDSYHSLHPLEPVAQDLELRRLFGHTSTCYRATSSKDGLFYCLRRLHGVRLTTHKSVQQFDKWRKVEHSSLVSLREMFTTKAFGDNSVVFVYDYLPGAETLDSRHLQGGRHARALPESLLWDYIVQLAAAVRAVHTAGLALYTLDSTKILVTGSGSPRLFMNCAGIMDILTFDSTSTPVDPTLQQQQDLVGIGQLLVGVALQSPTATQPENFHQSLEYLTSHFSPDLHHIVQYCLRSGSEGPPHSIVEVLSMIGGRVYHCLEQAQLQRDWLEAELSKELENGRLFRLLAKLGTITERPEYDGDPQWAETGDRYLLKLFRDYLFHQVQPSGAPWVDLAHIVQSLNKLDSGVSENILLHSRDEQSVLIVSYSDLKSCIDQTFSQLTAVPFPDSNH</sequence>
<keyword evidence="5 10" id="KW-0863">Zinc-finger</keyword>
<dbReference type="GO" id="GO:0005524">
    <property type="term" value="F:ATP binding"/>
    <property type="evidence" value="ECO:0007669"/>
    <property type="project" value="UniProtKB-UniRule"/>
</dbReference>
<comment type="subcellular location">
    <subcellularLocation>
        <location evidence="9">Cytoplasm</location>
        <location evidence="9">P-body</location>
    </subcellularLocation>
</comment>
<dbReference type="EMBL" id="CASHTH010003384">
    <property type="protein sequence ID" value="CAI8044276.1"/>
    <property type="molecule type" value="Genomic_DNA"/>
</dbReference>
<dbReference type="FunFam" id="1.10.287.3700:FF:000001">
    <property type="entry name" value="PAN2-PAN3 deadenylation complex subunit PAN3"/>
    <property type="match status" value="1"/>
</dbReference>
<evidence type="ECO:0000256" key="2">
    <source>
        <dbReference type="ARBA" id="ARBA00022664"/>
    </source>
</evidence>
<dbReference type="GO" id="GO:0031251">
    <property type="term" value="C:PAN complex"/>
    <property type="evidence" value="ECO:0007669"/>
    <property type="project" value="UniProtKB-UniRule"/>
</dbReference>
<dbReference type="InterPro" id="IPR011009">
    <property type="entry name" value="Kinase-like_dom_sf"/>
</dbReference>
<dbReference type="InterPro" id="IPR030844">
    <property type="entry name" value="PAN3"/>
</dbReference>
<evidence type="ECO:0000256" key="3">
    <source>
        <dbReference type="ARBA" id="ARBA00022723"/>
    </source>
</evidence>
<dbReference type="PANTHER" id="PTHR12272:SF11">
    <property type="entry name" value="PAN2-PAN3 DEADENYLATION COMPLEX SUBUNIT PAN3"/>
    <property type="match status" value="1"/>
</dbReference>
<keyword evidence="8 9" id="KW-0175">Coiled coil</keyword>
<evidence type="ECO:0000259" key="12">
    <source>
        <dbReference type="PROSITE" id="PS50103"/>
    </source>
</evidence>
<comment type="similarity">
    <text evidence="9">Belongs to the protein kinase superfamily. PAN3 family.</text>
</comment>
<comment type="subunit">
    <text evidence="9">Homodimer. Forms a heterotrimer with a catalytic subunit PAN2 to form the poly(A)-nuclease (PAN) deadenylation complex. Interacts (via PAM-2 motif) with poly(A)-binding protein (via PABC domain), conferring substrate specificity of the enzyme complex.</text>
</comment>
<dbReference type="SUPFAM" id="SSF90229">
    <property type="entry name" value="CCCH zinc finger"/>
    <property type="match status" value="1"/>
</dbReference>
<dbReference type="PROSITE" id="PS50103">
    <property type="entry name" value="ZF_C3H1"/>
    <property type="match status" value="1"/>
</dbReference>
<dbReference type="Gene3D" id="4.10.1000.10">
    <property type="entry name" value="Zinc finger, CCCH-type"/>
    <property type="match status" value="1"/>
</dbReference>
<evidence type="ECO:0000256" key="9">
    <source>
        <dbReference type="HAMAP-Rule" id="MF_03181"/>
    </source>
</evidence>
<keyword evidence="1 9" id="KW-0963">Cytoplasm</keyword>
<evidence type="ECO:0000256" key="11">
    <source>
        <dbReference type="SAM" id="MobiDB-lite"/>
    </source>
</evidence>
<comment type="caution">
    <text evidence="13">The sequence shown here is derived from an EMBL/GenBank/DDBJ whole genome shotgun (WGS) entry which is preliminary data.</text>
</comment>
<dbReference type="InterPro" id="IPR000719">
    <property type="entry name" value="Prot_kinase_dom"/>
</dbReference>
<dbReference type="Gene3D" id="1.10.510.10">
    <property type="entry name" value="Transferase(Phosphotransferase) domain 1"/>
    <property type="match status" value="1"/>
</dbReference>
<dbReference type="HAMAP" id="MF_03181">
    <property type="entry name" value="PAN3"/>
    <property type="match status" value="1"/>
</dbReference>
<dbReference type="PANTHER" id="PTHR12272">
    <property type="entry name" value="DEADENYLATION COMPLEX SUBUNIT PAN3"/>
    <property type="match status" value="1"/>
</dbReference>
<evidence type="ECO:0000256" key="7">
    <source>
        <dbReference type="ARBA" id="ARBA00022840"/>
    </source>
</evidence>
<dbReference type="InterPro" id="IPR041332">
    <property type="entry name" value="Pan3_CK"/>
</dbReference>
<evidence type="ECO:0000256" key="10">
    <source>
        <dbReference type="PROSITE-ProRule" id="PRU00723"/>
    </source>
</evidence>
<feature type="binding site" evidence="9">
    <location>
        <begin position="353"/>
        <end position="354"/>
    </location>
    <ligand>
        <name>ATP</name>
        <dbReference type="ChEBI" id="CHEBI:30616"/>
    </ligand>
</feature>
<feature type="zinc finger region" description="C3H1-type" evidence="10">
    <location>
        <begin position="4"/>
        <end position="32"/>
    </location>
</feature>
<dbReference type="GO" id="GO:0008270">
    <property type="term" value="F:zinc ion binding"/>
    <property type="evidence" value="ECO:0007669"/>
    <property type="project" value="UniProtKB-KW"/>
</dbReference>
<keyword evidence="7 9" id="KW-0067">ATP-binding</keyword>
<accession>A0AA35X9E3</accession>
<dbReference type="InterPro" id="IPR000571">
    <property type="entry name" value="Znf_CCCH"/>
</dbReference>
<dbReference type="GO" id="GO:0004672">
    <property type="term" value="F:protein kinase activity"/>
    <property type="evidence" value="ECO:0007669"/>
    <property type="project" value="InterPro"/>
</dbReference>
<dbReference type="Proteomes" id="UP001174909">
    <property type="component" value="Unassembled WGS sequence"/>
</dbReference>
<proteinExistence type="inferred from homology"/>
<keyword evidence="6 10" id="KW-0862">Zinc</keyword>
<evidence type="ECO:0000256" key="5">
    <source>
        <dbReference type="ARBA" id="ARBA00022771"/>
    </source>
</evidence>
<evidence type="ECO:0000256" key="1">
    <source>
        <dbReference type="ARBA" id="ARBA00022490"/>
    </source>
</evidence>
<dbReference type="Pfam" id="PF00642">
    <property type="entry name" value="zf-CCCH"/>
    <property type="match status" value="1"/>
</dbReference>
<feature type="region of interest" description="Knob domain" evidence="9">
    <location>
        <begin position="500"/>
        <end position="599"/>
    </location>
</feature>
<feature type="region of interest" description="Disordered" evidence="11">
    <location>
        <begin position="67"/>
        <end position="98"/>
    </location>
</feature>
<keyword evidence="14" id="KW-1185">Reference proteome</keyword>
<dbReference type="GO" id="GO:0008143">
    <property type="term" value="F:poly(A) binding"/>
    <property type="evidence" value="ECO:0007669"/>
    <property type="project" value="TreeGrafter"/>
</dbReference>
<evidence type="ECO:0000256" key="6">
    <source>
        <dbReference type="ARBA" id="ARBA00022833"/>
    </source>
</evidence>
<name>A0AA35X9E3_GEOBA</name>
<dbReference type="SMART" id="SM00220">
    <property type="entry name" value="S_TKc"/>
    <property type="match status" value="1"/>
</dbReference>
<dbReference type="InterPro" id="IPR036855">
    <property type="entry name" value="Znf_CCCH_sf"/>
</dbReference>
<keyword evidence="3 10" id="KW-0479">Metal-binding</keyword>
<reference evidence="13" key="1">
    <citation type="submission" date="2023-03" db="EMBL/GenBank/DDBJ databases">
        <authorList>
            <person name="Steffen K."/>
            <person name="Cardenas P."/>
        </authorList>
    </citation>
    <scope>NUCLEOTIDE SEQUENCE</scope>
</reference>
<feature type="binding site" evidence="9">
    <location>
        <position position="250"/>
    </location>
    <ligand>
        <name>ATP</name>
        <dbReference type="ChEBI" id="CHEBI:30616"/>
    </ligand>
</feature>
<comment type="caution">
    <text evidence="9">Lacks conserved residue(s) required for the propagation of feature annotation.</text>
</comment>
<gene>
    <name evidence="9" type="primary">PAN3</name>
    <name evidence="13" type="ORF">GBAR_LOCUS24574</name>
</gene>
<feature type="coiled-coil region" evidence="9">
    <location>
        <begin position="461"/>
        <end position="499"/>
    </location>
</feature>
<evidence type="ECO:0000313" key="13">
    <source>
        <dbReference type="EMBL" id="CAI8044276.1"/>
    </source>
</evidence>
<evidence type="ECO:0000256" key="4">
    <source>
        <dbReference type="ARBA" id="ARBA00022741"/>
    </source>
</evidence>
<comment type="domain">
    <text evidence="9">The pseudokinase domain, the coiled-coil (CC), and C-terminal knob domain (CK) form a structural unit (PKC) that forms an extensive high-affinity interaction surface for PAN2.</text>
</comment>
<evidence type="ECO:0000313" key="14">
    <source>
        <dbReference type="Proteomes" id="UP001174909"/>
    </source>
</evidence>
<evidence type="ECO:0000256" key="8">
    <source>
        <dbReference type="ARBA" id="ARBA00023054"/>
    </source>
</evidence>
<dbReference type="Gene3D" id="1.20.5.5160">
    <property type="match status" value="1"/>
</dbReference>
<dbReference type="GO" id="GO:0006397">
    <property type="term" value="P:mRNA processing"/>
    <property type="evidence" value="ECO:0007669"/>
    <property type="project" value="UniProtKB-KW"/>
</dbReference>